<dbReference type="Pfam" id="PF10494">
    <property type="entry name" value="Stk19"/>
    <property type="match status" value="1"/>
</dbReference>
<accession>A0ABR0LXU6</accession>
<evidence type="ECO:0000313" key="4">
    <source>
        <dbReference type="Proteomes" id="UP001357485"/>
    </source>
</evidence>
<evidence type="ECO:0000313" key="3">
    <source>
        <dbReference type="EMBL" id="KAK5256228.1"/>
    </source>
</evidence>
<dbReference type="PANTHER" id="PTHR15243:SF0">
    <property type="entry name" value="SERINE_THREONINE-PROTEIN KINASE 19"/>
    <property type="match status" value="1"/>
</dbReference>
<organism evidence="3 4">
    <name type="scientific">Cryomyces antarcticus</name>
    <dbReference type="NCBI Taxonomy" id="329879"/>
    <lineage>
        <taxon>Eukaryota</taxon>
        <taxon>Fungi</taxon>
        <taxon>Dikarya</taxon>
        <taxon>Ascomycota</taxon>
        <taxon>Pezizomycotina</taxon>
        <taxon>Dothideomycetes</taxon>
        <taxon>Dothideomycetes incertae sedis</taxon>
        <taxon>Cryomyces</taxon>
    </lineage>
</organism>
<feature type="compositionally biased region" description="Polar residues" evidence="2">
    <location>
        <begin position="16"/>
        <end position="36"/>
    </location>
</feature>
<comment type="caution">
    <text evidence="3">The sequence shown here is derived from an EMBL/GenBank/DDBJ whole genome shotgun (WGS) entry which is preliminary data.</text>
</comment>
<evidence type="ECO:0008006" key="5">
    <source>
        <dbReference type="Google" id="ProtNLM"/>
    </source>
</evidence>
<keyword evidence="4" id="KW-1185">Reference proteome</keyword>
<sequence>MPVSATGRRISRVTKPKNTNPLLLRRNSSAHFNFTNHPRRKPSLPTSKSAPEGRDDGAFESRLTDAGRIASLATDQPVHDVAQLMRWIHDHMFADMPERGAGMNSTRIAEVLNYRRALPPIVTVAHVHALGNSPTTTERRIAELVRAGVVRKVLVPGRGAGGAAVGEGLALTEEWERRVREAAGLEDHVKEKYIRVMRANPTAATISGSHFTTSEAAALTAAGFLTSTSATISNNDLFSHPGAPSLGSLSSLSTASSSAASGSLGAVGGTNAFHDRGGGGGGLARQTSCTNTSGALARSEFTFSLPSMGPYLRLLLSARAHLLALLAKSSLKYREAPRELLRERWSGGVAGEDAVSRARGARGDFGATLPGRTKKWKAFYGLEFDWVLEECLGSGLVDVFETGSVGLGVRAT</sequence>
<feature type="region of interest" description="Disordered" evidence="2">
    <location>
        <begin position="1"/>
        <end position="58"/>
    </location>
</feature>
<protein>
    <recommendedName>
        <fullName evidence="5">Serine-threonine protein kinase 19</fullName>
    </recommendedName>
</protein>
<name>A0ABR0LXU6_9PEZI</name>
<gene>
    <name evidence="3" type="ORF">LTR16_003743</name>
</gene>
<evidence type="ECO:0000256" key="2">
    <source>
        <dbReference type="SAM" id="MobiDB-lite"/>
    </source>
</evidence>
<dbReference type="PANTHER" id="PTHR15243">
    <property type="entry name" value="SERINE/THREONINE-PROTEIN KINASE 19"/>
    <property type="match status" value="1"/>
</dbReference>
<proteinExistence type="inferred from homology"/>
<dbReference type="InterPro" id="IPR018865">
    <property type="entry name" value="STK19-like"/>
</dbReference>
<dbReference type="EMBL" id="JAVRRA010008631">
    <property type="protein sequence ID" value="KAK5256228.1"/>
    <property type="molecule type" value="Genomic_DNA"/>
</dbReference>
<comment type="similarity">
    <text evidence="1">Belongs to the STK19 family.</text>
</comment>
<reference evidence="3 4" key="1">
    <citation type="submission" date="2023-08" db="EMBL/GenBank/DDBJ databases">
        <title>Black Yeasts Isolated from many extreme environments.</title>
        <authorList>
            <person name="Coleine C."/>
            <person name="Stajich J.E."/>
            <person name="Selbmann L."/>
        </authorList>
    </citation>
    <scope>NUCLEOTIDE SEQUENCE [LARGE SCALE GENOMIC DNA]</scope>
    <source>
        <strain evidence="3 4">CCFEE 536</strain>
    </source>
</reference>
<dbReference type="Proteomes" id="UP001357485">
    <property type="component" value="Unassembled WGS sequence"/>
</dbReference>
<evidence type="ECO:0000256" key="1">
    <source>
        <dbReference type="ARBA" id="ARBA00093458"/>
    </source>
</evidence>